<accession>A0A146GEV7</accession>
<name>A0A146GEV7_TERSA</name>
<gene>
    <name evidence="1" type="ORF">TSACC_368</name>
</gene>
<protein>
    <submittedName>
        <fullName evidence="1">Tetratricopeptide repeat-containing protein</fullName>
    </submittedName>
</protein>
<dbReference type="InParanoid" id="A0A146GEV7"/>
<dbReference type="NCBIfam" id="NF047558">
    <property type="entry name" value="TPR_END_plus"/>
    <property type="match status" value="1"/>
</dbReference>
<keyword evidence="2" id="KW-1185">Reference proteome</keyword>
<dbReference type="SUPFAM" id="SSF48452">
    <property type="entry name" value="TPR-like"/>
    <property type="match status" value="1"/>
</dbReference>
<dbReference type="Gene3D" id="1.25.40.10">
    <property type="entry name" value="Tetratricopeptide repeat domain"/>
    <property type="match status" value="1"/>
</dbReference>
<dbReference type="EMBL" id="BDCO01000003">
    <property type="protein sequence ID" value="GAT35008.1"/>
    <property type="molecule type" value="Genomic_DNA"/>
</dbReference>
<organism evidence="1 2">
    <name type="scientific">Terrimicrobium sacchariphilum</name>
    <dbReference type="NCBI Taxonomy" id="690879"/>
    <lineage>
        <taxon>Bacteria</taxon>
        <taxon>Pseudomonadati</taxon>
        <taxon>Verrucomicrobiota</taxon>
        <taxon>Terrimicrobiia</taxon>
        <taxon>Terrimicrobiales</taxon>
        <taxon>Terrimicrobiaceae</taxon>
        <taxon>Terrimicrobium</taxon>
    </lineage>
</organism>
<dbReference type="STRING" id="690879.TSACC_368"/>
<evidence type="ECO:0000313" key="1">
    <source>
        <dbReference type="EMBL" id="GAT35008.1"/>
    </source>
</evidence>
<dbReference type="RefSeq" id="WP_075080869.1">
    <property type="nucleotide sequence ID" value="NZ_BDCO01000003.1"/>
</dbReference>
<sequence length="157" mass="18202">MSLERSLLAAQGYIELEMPESALRELNELSPNDQDREEVLQMRLFVLMRHKQWDAALDVCTRLREVWPECTTGYIHSAFCLHEMGRTREAKDMLLGGPAILLKEPTYHYNLGCYDAVLGNLEEASRHLEKSFELDKKFREIAKYDPDLKAVQDLLSE</sequence>
<evidence type="ECO:0000313" key="2">
    <source>
        <dbReference type="Proteomes" id="UP000076023"/>
    </source>
</evidence>
<dbReference type="InterPro" id="IPR011990">
    <property type="entry name" value="TPR-like_helical_dom_sf"/>
</dbReference>
<comment type="caution">
    <text evidence="1">The sequence shown here is derived from an EMBL/GenBank/DDBJ whole genome shotgun (WGS) entry which is preliminary data.</text>
</comment>
<reference evidence="2" key="1">
    <citation type="journal article" date="2017" name="Genome Announc.">
        <title>Draft Genome Sequence of Terrimicrobium sacchariphilum NM-5T, a Facultative Anaerobic Soil Bacterium of the Class Spartobacteria.</title>
        <authorList>
            <person name="Qiu Y.L."/>
            <person name="Tourlousse D.M."/>
            <person name="Matsuura N."/>
            <person name="Ohashi A."/>
            <person name="Sekiguchi Y."/>
        </authorList>
    </citation>
    <scope>NUCLEOTIDE SEQUENCE [LARGE SCALE GENOMIC DNA]</scope>
    <source>
        <strain evidence="2">NM-5</strain>
    </source>
</reference>
<dbReference type="Proteomes" id="UP000076023">
    <property type="component" value="Unassembled WGS sequence"/>
</dbReference>
<proteinExistence type="predicted"/>
<dbReference type="AlphaFoldDB" id="A0A146GEV7"/>